<protein>
    <submittedName>
        <fullName evidence="3">Uncharacterized protein</fullName>
    </submittedName>
</protein>
<feature type="transmembrane region" description="Helical" evidence="2">
    <location>
        <begin position="71"/>
        <end position="88"/>
    </location>
</feature>
<evidence type="ECO:0000256" key="1">
    <source>
        <dbReference type="ARBA" id="ARBA00004127"/>
    </source>
</evidence>
<feature type="transmembrane region" description="Helical" evidence="2">
    <location>
        <begin position="45"/>
        <end position="65"/>
    </location>
</feature>
<comment type="subcellular location">
    <subcellularLocation>
        <location evidence="1">Endomembrane system</location>
        <topology evidence="1">Multi-pass membrane protein</topology>
    </subcellularLocation>
</comment>
<sequence>MDQLSLWLAQNPFSNILMLIFGLLIVGIPFLLLHYLFKKKYDSNLSALITGTIILPVLFIASLFLNENPPYLLFAIGGVFLLGLFYKTRKNLNHTNSD</sequence>
<keyword evidence="2" id="KW-1133">Transmembrane helix</keyword>
<dbReference type="AlphaFoldDB" id="W4Q1V2"/>
<dbReference type="EMBL" id="BAUT01000013">
    <property type="protein sequence ID" value="GAE25723.1"/>
    <property type="molecule type" value="Genomic_DNA"/>
</dbReference>
<accession>W4Q1V2</accession>
<keyword evidence="2" id="KW-0812">Transmembrane</keyword>
<gene>
    <name evidence="3" type="ORF">JCM9140_1731</name>
</gene>
<dbReference type="RefSeq" id="WP_034744542.1">
    <property type="nucleotide sequence ID" value="NZ_BAUT01000013.1"/>
</dbReference>
<dbReference type="InterPro" id="IPR037185">
    <property type="entry name" value="EmrE-like"/>
</dbReference>
<keyword evidence="2" id="KW-0472">Membrane</keyword>
<comment type="caution">
    <text evidence="3">The sequence shown here is derived from an EMBL/GenBank/DDBJ whole genome shotgun (WGS) entry which is preliminary data.</text>
</comment>
<reference evidence="3" key="1">
    <citation type="journal article" date="2014" name="Genome Announc.">
        <title>Draft Genome Sequences of Three Alkaliphilic Bacillus Strains, Bacillus wakoensis JCM 9140T, Bacillus akibai JCM 9157T, and Bacillus hemicellulosilyticus JCM 9152T.</title>
        <authorList>
            <person name="Yuki M."/>
            <person name="Oshima K."/>
            <person name="Suda W."/>
            <person name="Oshida Y."/>
            <person name="Kitamura K."/>
            <person name="Iida T."/>
            <person name="Hattori M."/>
            <person name="Ohkuma M."/>
        </authorList>
    </citation>
    <scope>NUCLEOTIDE SEQUENCE [LARGE SCALE GENOMIC DNA]</scope>
    <source>
        <strain evidence="3">JCM 9140</strain>
    </source>
</reference>
<keyword evidence="4" id="KW-1185">Reference proteome</keyword>
<dbReference type="SUPFAM" id="SSF103481">
    <property type="entry name" value="Multidrug resistance efflux transporter EmrE"/>
    <property type="match status" value="1"/>
</dbReference>
<evidence type="ECO:0000313" key="4">
    <source>
        <dbReference type="Proteomes" id="UP000018890"/>
    </source>
</evidence>
<dbReference type="Proteomes" id="UP000018890">
    <property type="component" value="Unassembled WGS sequence"/>
</dbReference>
<evidence type="ECO:0000313" key="3">
    <source>
        <dbReference type="EMBL" id="GAE25723.1"/>
    </source>
</evidence>
<organism evidence="3 4">
    <name type="scientific">Halalkalibacter wakoensis JCM 9140</name>
    <dbReference type="NCBI Taxonomy" id="1236970"/>
    <lineage>
        <taxon>Bacteria</taxon>
        <taxon>Bacillati</taxon>
        <taxon>Bacillota</taxon>
        <taxon>Bacilli</taxon>
        <taxon>Bacillales</taxon>
        <taxon>Bacillaceae</taxon>
        <taxon>Halalkalibacter</taxon>
    </lineage>
</organism>
<proteinExistence type="predicted"/>
<evidence type="ECO:0000256" key="2">
    <source>
        <dbReference type="SAM" id="Phobius"/>
    </source>
</evidence>
<name>W4Q1V2_9BACI</name>
<feature type="transmembrane region" description="Helical" evidence="2">
    <location>
        <begin position="12"/>
        <end position="33"/>
    </location>
</feature>